<gene>
    <name evidence="2" type="ORF">IAA62_03090</name>
</gene>
<comment type="caution">
    <text evidence="2">The sequence shown here is derived from an EMBL/GenBank/DDBJ whole genome shotgun (WGS) entry which is preliminary data.</text>
</comment>
<keyword evidence="1" id="KW-0472">Membrane</keyword>
<evidence type="ECO:0000256" key="1">
    <source>
        <dbReference type="SAM" id="Phobius"/>
    </source>
</evidence>
<sequence>MIEKKCLISLLYFILTLFLSFATMHIMELFIVSKWVGVGISAGLIVIACILYFTLHEKNSKIFPFVIILNALASGFALSSLFVYLEAFPLIWHTVILFTVFSFLFYLYCLLARIIFFQKHFIICIALYFILILAAAITCIALTSSPVFIVAALMSIVFLAFLISLVKKAFLEKEHMENIAKCSFVVLIVLFIVLIIISEGDADFDAFAGEIDTRKKKYNPYSFTRTALFENDL</sequence>
<feature type="transmembrane region" description="Helical" evidence="1">
    <location>
        <begin position="90"/>
        <end position="109"/>
    </location>
</feature>
<organism evidence="2 3">
    <name type="scientific">Candidatus Caccopulliclostridium gallistercoris</name>
    <dbReference type="NCBI Taxonomy" id="2840719"/>
    <lineage>
        <taxon>Bacteria</taxon>
        <taxon>Bacillati</taxon>
        <taxon>Bacillota</taxon>
        <taxon>Clostridia</taxon>
        <taxon>Candidatus Caccopulliclostridium</taxon>
    </lineage>
</organism>
<name>A0A9D1NEU0_9FIRM</name>
<dbReference type="Proteomes" id="UP000886861">
    <property type="component" value="Unassembled WGS sequence"/>
</dbReference>
<proteinExistence type="predicted"/>
<feature type="transmembrane region" description="Helical" evidence="1">
    <location>
        <begin position="121"/>
        <end position="143"/>
    </location>
</feature>
<feature type="transmembrane region" description="Helical" evidence="1">
    <location>
        <begin position="32"/>
        <end position="55"/>
    </location>
</feature>
<feature type="transmembrane region" description="Helical" evidence="1">
    <location>
        <begin position="149"/>
        <end position="166"/>
    </location>
</feature>
<feature type="transmembrane region" description="Helical" evidence="1">
    <location>
        <begin position="62"/>
        <end position="84"/>
    </location>
</feature>
<evidence type="ECO:0000313" key="3">
    <source>
        <dbReference type="Proteomes" id="UP000886861"/>
    </source>
</evidence>
<protein>
    <submittedName>
        <fullName evidence="2">Uncharacterized protein</fullName>
    </submittedName>
</protein>
<reference evidence="2" key="2">
    <citation type="journal article" date="2021" name="PeerJ">
        <title>Extensive microbial diversity within the chicken gut microbiome revealed by metagenomics and culture.</title>
        <authorList>
            <person name="Gilroy R."/>
            <person name="Ravi A."/>
            <person name="Getino M."/>
            <person name="Pursley I."/>
            <person name="Horton D.L."/>
            <person name="Alikhan N.F."/>
            <person name="Baker D."/>
            <person name="Gharbi K."/>
            <person name="Hall N."/>
            <person name="Watson M."/>
            <person name="Adriaenssens E.M."/>
            <person name="Foster-Nyarko E."/>
            <person name="Jarju S."/>
            <person name="Secka A."/>
            <person name="Antonio M."/>
            <person name="Oren A."/>
            <person name="Chaudhuri R.R."/>
            <person name="La Ragione R."/>
            <person name="Hildebrand F."/>
            <person name="Pallen M.J."/>
        </authorList>
    </citation>
    <scope>NUCLEOTIDE SEQUENCE</scope>
    <source>
        <strain evidence="2">CHK186-9395</strain>
    </source>
</reference>
<keyword evidence="1" id="KW-1133">Transmembrane helix</keyword>
<evidence type="ECO:0000313" key="2">
    <source>
        <dbReference type="EMBL" id="HIV01520.1"/>
    </source>
</evidence>
<keyword evidence="1" id="KW-0812">Transmembrane</keyword>
<feature type="transmembrane region" description="Helical" evidence="1">
    <location>
        <begin position="178"/>
        <end position="197"/>
    </location>
</feature>
<dbReference type="AlphaFoldDB" id="A0A9D1NEU0"/>
<dbReference type="EMBL" id="DVOJ01000012">
    <property type="protein sequence ID" value="HIV01520.1"/>
    <property type="molecule type" value="Genomic_DNA"/>
</dbReference>
<accession>A0A9D1NEU0</accession>
<reference evidence="2" key="1">
    <citation type="submission" date="2020-10" db="EMBL/GenBank/DDBJ databases">
        <authorList>
            <person name="Gilroy R."/>
        </authorList>
    </citation>
    <scope>NUCLEOTIDE SEQUENCE</scope>
    <source>
        <strain evidence="2">CHK186-9395</strain>
    </source>
</reference>